<evidence type="ECO:0000256" key="1">
    <source>
        <dbReference type="SAM" id="SignalP"/>
    </source>
</evidence>
<name>A0A3S3UDJ6_9RHOB</name>
<sequence>MRHMLRTTALSAVLLGSASQAFANTDGFHTVNGYRDAQGQVGFELTQIGGYGELIVDVQGFGGMAFGKCVLAFKRAADGSIEDATPVQQQSAASCPSEIAFTSKPGENGMLSVTFTEGGPLKGNTYDLFTVLRPFTEADAVTAPKGFDILGMTIGEERPAIEAKLTAEGFARLEGHSDTLSYRDGSTRALEIWGKGTAAVGNKPEDYLYITWTSKLEGDQEPEKVAFLGREWSVPASANLAIAVLDKSLAEKHGQGAMKGHIYYDRAGTADPKAYGDVCDEKIHLQGVSVPYSSIGMRSDGETLKIACGASVIIYTGEDFQAPGRASLMKVELRKGDVAYADFWKTWSPAEAKRLQEAYELQKGMTGAAPKL</sequence>
<dbReference type="Proteomes" id="UP000287168">
    <property type="component" value="Unassembled WGS sequence"/>
</dbReference>
<dbReference type="AlphaFoldDB" id="A0A3S3UDJ6"/>
<protein>
    <recommendedName>
        <fullName evidence="4">DUF4861 domain-containing protein</fullName>
    </recommendedName>
</protein>
<comment type="caution">
    <text evidence="2">The sequence shown here is derived from an EMBL/GenBank/DDBJ whole genome shotgun (WGS) entry which is preliminary data.</text>
</comment>
<accession>A0A3S3UDJ6</accession>
<keyword evidence="3" id="KW-1185">Reference proteome</keyword>
<evidence type="ECO:0000313" key="3">
    <source>
        <dbReference type="Proteomes" id="UP000287168"/>
    </source>
</evidence>
<evidence type="ECO:0008006" key="4">
    <source>
        <dbReference type="Google" id="ProtNLM"/>
    </source>
</evidence>
<reference evidence="2 3" key="1">
    <citation type="journal article" date="2015" name="Int. J. Syst. Evol. Microbiol.">
        <title>Gemmobacter intermedius sp. nov., isolated from a white stork (Ciconia ciconia).</title>
        <authorList>
            <person name="Kampfer P."/>
            <person name="Jerzak L."/>
            <person name="Wilharm G."/>
            <person name="Golke J."/>
            <person name="Busse H.J."/>
            <person name="Glaeser S.P."/>
        </authorList>
    </citation>
    <scope>NUCLEOTIDE SEQUENCE [LARGE SCALE GENOMIC DNA]</scope>
    <source>
        <strain evidence="2 3">119/4</strain>
    </source>
</reference>
<feature type="chain" id="PRO_5018532261" description="DUF4861 domain-containing protein" evidence="1">
    <location>
        <begin position="24"/>
        <end position="372"/>
    </location>
</feature>
<organism evidence="2 3">
    <name type="scientific">Falsigemmobacter intermedius</name>
    <dbReference type="NCBI Taxonomy" id="1553448"/>
    <lineage>
        <taxon>Bacteria</taxon>
        <taxon>Pseudomonadati</taxon>
        <taxon>Pseudomonadota</taxon>
        <taxon>Alphaproteobacteria</taxon>
        <taxon>Rhodobacterales</taxon>
        <taxon>Paracoccaceae</taxon>
        <taxon>Falsigemmobacter</taxon>
    </lineage>
</organism>
<dbReference type="RefSeq" id="WP_128486641.1">
    <property type="nucleotide sequence ID" value="NZ_JBHLXB010000170.1"/>
</dbReference>
<dbReference type="EMBL" id="SBLC01000003">
    <property type="protein sequence ID" value="RWY44280.1"/>
    <property type="molecule type" value="Genomic_DNA"/>
</dbReference>
<proteinExistence type="predicted"/>
<feature type="signal peptide" evidence="1">
    <location>
        <begin position="1"/>
        <end position="23"/>
    </location>
</feature>
<dbReference type="OrthoDB" id="8477553at2"/>
<gene>
    <name evidence="2" type="ORF">EP867_02545</name>
</gene>
<evidence type="ECO:0000313" key="2">
    <source>
        <dbReference type="EMBL" id="RWY44280.1"/>
    </source>
</evidence>
<keyword evidence="1" id="KW-0732">Signal</keyword>